<evidence type="ECO:0000313" key="3">
    <source>
        <dbReference type="Proteomes" id="UP001479933"/>
    </source>
</evidence>
<proteinExistence type="predicted"/>
<evidence type="ECO:0000256" key="1">
    <source>
        <dbReference type="SAM" id="MobiDB-lite"/>
    </source>
</evidence>
<organism evidence="2 3">
    <name type="scientific">Gordonia hydrophobica</name>
    <dbReference type="NCBI Taxonomy" id="40516"/>
    <lineage>
        <taxon>Bacteria</taxon>
        <taxon>Bacillati</taxon>
        <taxon>Actinomycetota</taxon>
        <taxon>Actinomycetes</taxon>
        <taxon>Mycobacteriales</taxon>
        <taxon>Gordoniaceae</taxon>
        <taxon>Gordonia</taxon>
    </lineage>
</organism>
<dbReference type="RefSeq" id="WP_169802467.1">
    <property type="nucleotide sequence ID" value="NZ_CP136137.1"/>
</dbReference>
<name>A0ABZ2U601_9ACTN</name>
<protein>
    <submittedName>
        <fullName evidence="2">Uncharacterized protein</fullName>
    </submittedName>
</protein>
<evidence type="ECO:0000313" key="2">
    <source>
        <dbReference type="EMBL" id="WYY08871.1"/>
    </source>
</evidence>
<feature type="compositionally biased region" description="Polar residues" evidence="1">
    <location>
        <begin position="48"/>
        <end position="57"/>
    </location>
</feature>
<dbReference type="Proteomes" id="UP001479933">
    <property type="component" value="Chromosome"/>
</dbReference>
<keyword evidence="3" id="KW-1185">Reference proteome</keyword>
<feature type="region of interest" description="Disordered" evidence="1">
    <location>
        <begin position="30"/>
        <end position="57"/>
    </location>
</feature>
<gene>
    <name evidence="2" type="ORF">RVF87_07395</name>
</gene>
<dbReference type="EMBL" id="CP136137">
    <property type="protein sequence ID" value="WYY08871.1"/>
    <property type="molecule type" value="Genomic_DNA"/>
</dbReference>
<reference evidence="2 3" key="1">
    <citation type="journal article" date="2023" name="Virus Evol.">
        <title>Computational host range prediction-The good, the bad, and the ugly.</title>
        <authorList>
            <person name="Howell A.A."/>
            <person name="Versoza C.J."/>
            <person name="Pfeifer S.P."/>
        </authorList>
    </citation>
    <scope>NUCLEOTIDE SEQUENCE [LARGE SCALE GENOMIC DNA]</scope>
    <source>
        <strain evidence="2 3">1610/1b</strain>
    </source>
</reference>
<accession>A0ABZ2U601</accession>
<sequence length="57" mass="5913">MPNKLLVVLASALVVLVAGLAVVLRRSRTAHPPVSPTVPRIEDVRGLTNDSASAGNL</sequence>